<keyword evidence="1" id="KW-1133">Transmembrane helix</keyword>
<keyword evidence="1" id="KW-0812">Transmembrane</keyword>
<keyword evidence="1" id="KW-0472">Membrane</keyword>
<feature type="domain" description="LytR/CpsA/Psr regulator C-terminal" evidence="2">
    <location>
        <begin position="85"/>
        <end position="177"/>
    </location>
</feature>
<comment type="caution">
    <text evidence="3">The sequence shown here is derived from an EMBL/GenBank/DDBJ whole genome shotgun (WGS) entry which is preliminary data.</text>
</comment>
<organism evidence="3 4">
    <name type="scientific">Tomitella cavernea</name>
    <dbReference type="NCBI Taxonomy" id="1387982"/>
    <lineage>
        <taxon>Bacteria</taxon>
        <taxon>Bacillati</taxon>
        <taxon>Actinomycetota</taxon>
        <taxon>Actinomycetes</taxon>
        <taxon>Mycobacteriales</taxon>
        <taxon>Tomitella</taxon>
    </lineage>
</organism>
<dbReference type="InterPro" id="IPR027381">
    <property type="entry name" value="LytR/CpsA/Psr_C"/>
</dbReference>
<evidence type="ECO:0000259" key="2">
    <source>
        <dbReference type="Pfam" id="PF13399"/>
    </source>
</evidence>
<accession>A0ABP9CVS8</accession>
<evidence type="ECO:0000256" key="1">
    <source>
        <dbReference type="SAM" id="Phobius"/>
    </source>
</evidence>
<proteinExistence type="predicted"/>
<evidence type="ECO:0000313" key="3">
    <source>
        <dbReference type="EMBL" id="GAA4815646.1"/>
    </source>
</evidence>
<reference evidence="4" key="1">
    <citation type="journal article" date="2019" name="Int. J. Syst. Evol. Microbiol.">
        <title>The Global Catalogue of Microorganisms (GCM) 10K type strain sequencing project: providing services to taxonomists for standard genome sequencing and annotation.</title>
        <authorList>
            <consortium name="The Broad Institute Genomics Platform"/>
            <consortium name="The Broad Institute Genome Sequencing Center for Infectious Disease"/>
            <person name="Wu L."/>
            <person name="Ma J."/>
        </authorList>
    </citation>
    <scope>NUCLEOTIDE SEQUENCE [LARGE SCALE GENOMIC DNA]</scope>
    <source>
        <strain evidence="4">JCM 18542</strain>
    </source>
</reference>
<dbReference type="Proteomes" id="UP001500839">
    <property type="component" value="Unassembled WGS sequence"/>
</dbReference>
<evidence type="ECO:0000313" key="4">
    <source>
        <dbReference type="Proteomes" id="UP001500839"/>
    </source>
</evidence>
<keyword evidence="4" id="KW-1185">Reference proteome</keyword>
<sequence length="217" mass="22632">MVALITNGHSTDWRGRPFRHRNRLPALIVTVVLVILVAIVWTVAFNTDGKDAAAAACNPPDPGGAPLGHKADGSLRDVDPAPLADTRIRVFNANGQSGQAAHVAAGLSDIGFHPAADNAVANDPVYLNQTLQCQGQIRYGEQGAATASTLWLVVPCAELIRDDRADATVDLALGTLFHDLSTNSDAEAVLKALRVPQGGSAPTVDPALIAGAHDVRC</sequence>
<feature type="transmembrane region" description="Helical" evidence="1">
    <location>
        <begin position="24"/>
        <end position="44"/>
    </location>
</feature>
<name>A0ABP9CVS8_9ACTN</name>
<dbReference type="NCBIfam" id="NF035953">
    <property type="entry name" value="integrity_Cei"/>
    <property type="match status" value="1"/>
</dbReference>
<protein>
    <submittedName>
        <fullName evidence="3">Envelope integrity protein Cei</fullName>
    </submittedName>
</protein>
<gene>
    <name evidence="3" type="primary">cei</name>
    <name evidence="3" type="ORF">GCM10023353_21840</name>
</gene>
<dbReference type="Pfam" id="PF13399">
    <property type="entry name" value="LytR_C"/>
    <property type="match status" value="1"/>
</dbReference>
<dbReference type="RefSeq" id="WP_200174350.1">
    <property type="nucleotide sequence ID" value="NZ_BAABKQ010000001.1"/>
</dbReference>
<dbReference type="EMBL" id="BAABKQ010000001">
    <property type="protein sequence ID" value="GAA4815646.1"/>
    <property type="molecule type" value="Genomic_DNA"/>
</dbReference>